<dbReference type="EMBL" id="QUAM01000003">
    <property type="protein sequence ID" value="TPR14280.1"/>
    <property type="molecule type" value="Genomic_DNA"/>
</dbReference>
<name>A0ABY2YTG8_9LACO</name>
<organism evidence="1 2">
    <name type="scientific">Apilactobacillus timberlakei</name>
    <dbReference type="NCBI Taxonomy" id="2008380"/>
    <lineage>
        <taxon>Bacteria</taxon>
        <taxon>Bacillati</taxon>
        <taxon>Bacillota</taxon>
        <taxon>Bacilli</taxon>
        <taxon>Lactobacillales</taxon>
        <taxon>Lactobacillaceae</taxon>
        <taxon>Apilactobacillus</taxon>
    </lineage>
</organism>
<comment type="caution">
    <text evidence="1">The sequence shown here is derived from an EMBL/GenBank/DDBJ whole genome shotgun (WGS) entry which is preliminary data.</text>
</comment>
<gene>
    <name evidence="1" type="ORF">DY048_04860</name>
</gene>
<accession>A0ABY2YTG8</accession>
<proteinExistence type="predicted"/>
<keyword evidence="2" id="KW-1185">Reference proteome</keyword>
<dbReference type="RefSeq" id="WP_105988004.1">
    <property type="nucleotide sequence ID" value="NZ_POST01000003.1"/>
</dbReference>
<protein>
    <submittedName>
        <fullName evidence="1">Uncharacterized protein</fullName>
    </submittedName>
</protein>
<sequence>MNVEVPDIKALEKITGIKINDLAEMVKAFYKMIIDNKVKTEPNKNNPEIDENSKKYIKFSFKNPEYLTLINDKSNFSNLETFISCLGNIGANFELTNIVDDNDESKVLSIDFMVKRTCLK</sequence>
<reference evidence="1 2" key="1">
    <citation type="submission" date="2018-08" db="EMBL/GenBank/DDBJ databases">
        <title>Comparative genomics of wild bee and flower associated Lactobacillus reveals potential adaptation to the bee host.</title>
        <authorList>
            <person name="Vuong H.Q."/>
            <person name="Mcfrederick Q.S."/>
        </authorList>
    </citation>
    <scope>NUCLEOTIDE SEQUENCE [LARGE SCALE GENOMIC DNA]</scope>
    <source>
        <strain evidence="1 2">HV_04</strain>
    </source>
</reference>
<dbReference type="Proteomes" id="UP000767392">
    <property type="component" value="Unassembled WGS sequence"/>
</dbReference>
<evidence type="ECO:0000313" key="1">
    <source>
        <dbReference type="EMBL" id="TPR14280.1"/>
    </source>
</evidence>
<evidence type="ECO:0000313" key="2">
    <source>
        <dbReference type="Proteomes" id="UP000767392"/>
    </source>
</evidence>